<keyword evidence="1" id="KW-0472">Membrane</keyword>
<dbReference type="InterPro" id="IPR008257">
    <property type="entry name" value="Pept_M19"/>
</dbReference>
<dbReference type="PANTHER" id="PTHR10443">
    <property type="entry name" value="MICROSOMAL DIPEPTIDASE"/>
    <property type="match status" value="1"/>
</dbReference>
<dbReference type="EMBL" id="CP072648">
    <property type="protein sequence ID" value="QUW02917.1"/>
    <property type="molecule type" value="Genomic_DNA"/>
</dbReference>
<dbReference type="PROSITE" id="PS00869">
    <property type="entry name" value="RENAL_DIPEPTIDASE_1"/>
    <property type="match status" value="1"/>
</dbReference>
<keyword evidence="3" id="KW-1185">Reference proteome</keyword>
<dbReference type="PANTHER" id="PTHR10443:SF12">
    <property type="entry name" value="DIPEPTIDASE"/>
    <property type="match status" value="1"/>
</dbReference>
<evidence type="ECO:0000256" key="1">
    <source>
        <dbReference type="SAM" id="Phobius"/>
    </source>
</evidence>
<dbReference type="Proteomes" id="UP000676506">
    <property type="component" value="Chromosome 1"/>
</dbReference>
<reference evidence="2 3" key="1">
    <citation type="submission" date="2021-03" db="EMBL/GenBank/DDBJ databases">
        <title>Genomic and phenotypic characterization of Chloracidobacterium isolates provides evidence for multiple species.</title>
        <authorList>
            <person name="Saini M.K."/>
            <person name="Costas A.M.G."/>
            <person name="Tank M."/>
            <person name="Bryant D.A."/>
        </authorList>
    </citation>
    <scope>NUCLEOTIDE SEQUENCE [LARGE SCALE GENOMIC DNA]</scope>
    <source>
        <strain evidence="2 3">BV2-C</strain>
    </source>
</reference>
<dbReference type="PROSITE" id="PS51365">
    <property type="entry name" value="RENAL_DIPEPTIDASE_2"/>
    <property type="match status" value="1"/>
</dbReference>
<organism evidence="2 3">
    <name type="scientific">Chloracidobacterium validum</name>
    <dbReference type="NCBI Taxonomy" id="2821543"/>
    <lineage>
        <taxon>Bacteria</taxon>
        <taxon>Pseudomonadati</taxon>
        <taxon>Acidobacteriota</taxon>
        <taxon>Terriglobia</taxon>
        <taxon>Terriglobales</taxon>
        <taxon>Acidobacteriaceae</taxon>
        <taxon>Chloracidobacterium</taxon>
    </lineage>
</organism>
<proteinExistence type="predicted"/>
<dbReference type="InterPro" id="IPR032466">
    <property type="entry name" value="Metal_Hydrolase"/>
</dbReference>
<keyword evidence="1" id="KW-1133">Transmembrane helix</keyword>
<evidence type="ECO:0000313" key="2">
    <source>
        <dbReference type="EMBL" id="QUW02917.1"/>
    </source>
</evidence>
<dbReference type="InterPro" id="IPR000180">
    <property type="entry name" value="Dipep_AS"/>
</dbReference>
<feature type="transmembrane region" description="Helical" evidence="1">
    <location>
        <begin position="29"/>
        <end position="47"/>
    </location>
</feature>
<dbReference type="CDD" id="cd01301">
    <property type="entry name" value="rDP_like"/>
    <property type="match status" value="1"/>
</dbReference>
<dbReference type="RefSeq" id="WP_211428808.1">
    <property type="nucleotide sequence ID" value="NZ_CP072648.1"/>
</dbReference>
<evidence type="ECO:0000313" key="3">
    <source>
        <dbReference type="Proteomes" id="UP000676506"/>
    </source>
</evidence>
<gene>
    <name evidence="2" type="ORF">J8C06_00245</name>
</gene>
<dbReference type="SUPFAM" id="SSF51556">
    <property type="entry name" value="Metallo-dependent hydrolases"/>
    <property type="match status" value="1"/>
</dbReference>
<protein>
    <submittedName>
        <fullName evidence="2">Dipeptidase</fullName>
    </submittedName>
</protein>
<accession>A0ABX8B7J1</accession>
<sequence length="411" mass="44631">MTTVASNIPSRNIPSRNIPSRWHIWRRRLVFIGLGFCLLVGAALIWLPEMVEREVNGIAATTRKPPSSRALALHARLFVADLHADTLLWNRDLLARSTRGHVDLPRLQEGNVALQAFTIVTKAPRGMNNERTDGDRFNLVAALNVAQLWPPKTWTSFTERALYQCQRLEAAAARSGGQLTLIRNQAELRDFLARRAANPKLVGALLGVEGAHALDGDLTNLDRLYAAGVRMMAPTHFFDNEWGGSAHGLAKGGLTDLGRELIRRMEQKSMVVDLAHASPAVIDDVLAMATRPVVISHTGVRGTCGGLRNITDDQLRGIARTGGVVGIGYFFAAVCGQDARSIARAMRYAANVAGVEHVALGSDYDGAVSVPFDTAHLAEITDALLEEGFSEQEIALMMGGNVQRVWLAALP</sequence>
<name>A0ABX8B7J1_9BACT</name>
<dbReference type="Pfam" id="PF01244">
    <property type="entry name" value="Peptidase_M19"/>
    <property type="match status" value="1"/>
</dbReference>
<keyword evidence="1" id="KW-0812">Transmembrane</keyword>
<dbReference type="Gene3D" id="3.20.20.140">
    <property type="entry name" value="Metal-dependent hydrolases"/>
    <property type="match status" value="1"/>
</dbReference>